<accession>A0A1G2MXR9</accession>
<dbReference type="Proteomes" id="UP000178089">
    <property type="component" value="Unassembled WGS sequence"/>
</dbReference>
<dbReference type="STRING" id="1802315.A3F51_02805"/>
<comment type="caution">
    <text evidence="2">The sequence shown here is derived from an EMBL/GenBank/DDBJ whole genome shotgun (WGS) entry which is preliminary data.</text>
</comment>
<comment type="similarity">
    <text evidence="1">Belongs to the short-chain dehydrogenases/reductases (SDR) family.</text>
</comment>
<dbReference type="Pfam" id="PF00106">
    <property type="entry name" value="adh_short"/>
    <property type="match status" value="1"/>
</dbReference>
<dbReference type="GO" id="GO:0016616">
    <property type="term" value="F:oxidoreductase activity, acting on the CH-OH group of donors, NAD or NADP as acceptor"/>
    <property type="evidence" value="ECO:0007669"/>
    <property type="project" value="TreeGrafter"/>
</dbReference>
<protein>
    <recommendedName>
        <fullName evidence="4">Short-chain dehydrogenase</fullName>
    </recommendedName>
</protein>
<proteinExistence type="inferred from homology"/>
<dbReference type="InterPro" id="IPR036291">
    <property type="entry name" value="NAD(P)-bd_dom_sf"/>
</dbReference>
<evidence type="ECO:0000256" key="1">
    <source>
        <dbReference type="RuleBase" id="RU000363"/>
    </source>
</evidence>
<reference evidence="2 3" key="1">
    <citation type="journal article" date="2016" name="Nat. Commun.">
        <title>Thousands of microbial genomes shed light on interconnected biogeochemical processes in an aquifer system.</title>
        <authorList>
            <person name="Anantharaman K."/>
            <person name="Brown C.T."/>
            <person name="Hug L.A."/>
            <person name="Sharon I."/>
            <person name="Castelle C.J."/>
            <person name="Probst A.J."/>
            <person name="Thomas B.C."/>
            <person name="Singh A."/>
            <person name="Wilkins M.J."/>
            <person name="Karaoz U."/>
            <person name="Brodie E.L."/>
            <person name="Williams K.H."/>
            <person name="Hubbard S.S."/>
            <person name="Banfield J.F."/>
        </authorList>
    </citation>
    <scope>NUCLEOTIDE SEQUENCE [LARGE SCALE GENOMIC DNA]</scope>
</reference>
<dbReference type="EMBL" id="MHRT01000010">
    <property type="protein sequence ID" value="OHA28680.1"/>
    <property type="molecule type" value="Genomic_DNA"/>
</dbReference>
<dbReference type="PRINTS" id="PR00080">
    <property type="entry name" value="SDRFAMILY"/>
</dbReference>
<dbReference type="AlphaFoldDB" id="A0A1G2MXR9"/>
<evidence type="ECO:0008006" key="4">
    <source>
        <dbReference type="Google" id="ProtNLM"/>
    </source>
</evidence>
<dbReference type="SUPFAM" id="SSF51735">
    <property type="entry name" value="NAD(P)-binding Rossmann-fold domains"/>
    <property type="match status" value="1"/>
</dbReference>
<dbReference type="PANTHER" id="PTHR45458">
    <property type="entry name" value="SHORT-CHAIN DEHYDROGENASE/REDUCTASE SDR"/>
    <property type="match status" value="1"/>
</dbReference>
<dbReference type="PANTHER" id="PTHR45458:SF1">
    <property type="entry name" value="SHORT CHAIN DEHYDROGENASE"/>
    <property type="match status" value="1"/>
</dbReference>
<name>A0A1G2MXR9_9BACT</name>
<dbReference type="InterPro" id="IPR052184">
    <property type="entry name" value="SDR_enzymes"/>
</dbReference>
<dbReference type="Gene3D" id="3.40.50.720">
    <property type="entry name" value="NAD(P)-binding Rossmann-like Domain"/>
    <property type="match status" value="1"/>
</dbReference>
<dbReference type="InterPro" id="IPR002347">
    <property type="entry name" value="SDR_fam"/>
</dbReference>
<dbReference type="PRINTS" id="PR00081">
    <property type="entry name" value="GDHRDH"/>
</dbReference>
<sequence>MKTALITGISRGIGKALAEKFLTEGHVVIGTSLSGTVDFSHEKLTVHQLDLTSSQSIRVCTEAIKKSDTKIDILVNNAGALFDEEETNVIIDKLRQTLEVNLIGTIDFTEHIIHAINKDGHIVNVSSSAGSLGGKSLTEIEFAKSSHFPFHYPAYKISKAALNMYTRTLAARFINEKTPVVVSSVHPGWVKTSMGGDGAPMLPVEAAEDIYRLAISQPETGQFWFKGEKHPW</sequence>
<evidence type="ECO:0000313" key="2">
    <source>
        <dbReference type="EMBL" id="OHA28680.1"/>
    </source>
</evidence>
<organism evidence="2 3">
    <name type="scientific">Candidatus Taylorbacteria bacterium RIFCSPHIGHO2_12_FULL_45_16</name>
    <dbReference type="NCBI Taxonomy" id="1802315"/>
    <lineage>
        <taxon>Bacteria</taxon>
        <taxon>Candidatus Tayloriibacteriota</taxon>
    </lineage>
</organism>
<gene>
    <name evidence="2" type="ORF">A3F51_02805</name>
</gene>
<evidence type="ECO:0000313" key="3">
    <source>
        <dbReference type="Proteomes" id="UP000178089"/>
    </source>
</evidence>